<sequence>MEQLKLVFSLPEFEGPLDLLLFLVRKHRLDIRSIPITVIADEFMVHVDRMKKLDMEVTSDFIVMASTLMQMKSKALLPRLSPQEAEELRKQQTQLYRQIEEYKTLKELSTRFREKLYESYSYERVKVEASEEDVEVESLPERLVQSFKSILKETIEKEKVYTVTAELYSVEECMEEIEREYPEIKLLELLKNCESRIEAIVTFLAVLELIKLGKYEIVTLEPDPLIRRVVVNIETIAGQFVKKQKTERVK</sequence>
<proteinExistence type="predicted"/>
<dbReference type="Pfam" id="PF02616">
    <property type="entry name" value="SMC_ScpA"/>
    <property type="match status" value="1"/>
</dbReference>
<keyword evidence="3" id="KW-1185">Reference proteome</keyword>
<protein>
    <recommendedName>
        <fullName evidence="1">Segregation and condensation protein A</fullName>
    </recommendedName>
</protein>
<dbReference type="RefSeq" id="WP_047754929.1">
    <property type="nucleotide sequence ID" value="NZ_CAJUHA010000006.1"/>
</dbReference>
<evidence type="ECO:0000313" key="2">
    <source>
        <dbReference type="EMBL" id="AKI97794.1"/>
    </source>
</evidence>
<dbReference type="InterPro" id="IPR003768">
    <property type="entry name" value="ScpA"/>
</dbReference>
<name>A0A0G2ZE08_9BACT</name>
<dbReference type="AlphaFoldDB" id="A0A0G2ZE08"/>
<dbReference type="PANTHER" id="PTHR33969">
    <property type="entry name" value="SEGREGATION AND CONDENSATION PROTEIN A"/>
    <property type="match status" value="1"/>
</dbReference>
<evidence type="ECO:0000313" key="3">
    <source>
        <dbReference type="Proteomes" id="UP000035159"/>
    </source>
</evidence>
<dbReference type="KEGG" id="kpf:IX53_08195"/>
<dbReference type="PANTHER" id="PTHR33969:SF2">
    <property type="entry name" value="SEGREGATION AND CONDENSATION PROTEIN A"/>
    <property type="match status" value="1"/>
</dbReference>
<accession>A0A0G2ZE08</accession>
<reference evidence="2 3" key="1">
    <citation type="submission" date="2015-04" db="EMBL/GenBank/DDBJ databases">
        <title>Complete Genome Sequence of Kosmotoga pacifica SLHLJ1.</title>
        <authorList>
            <person name="Jiang L.J."/>
            <person name="Shao Z.Z."/>
            <person name="Jebbar M."/>
        </authorList>
    </citation>
    <scope>NUCLEOTIDE SEQUENCE [LARGE SCALE GENOMIC DNA]</scope>
    <source>
        <strain evidence="2 3">SLHLJ1</strain>
    </source>
</reference>
<dbReference type="Gene3D" id="6.10.250.2410">
    <property type="match status" value="1"/>
</dbReference>
<dbReference type="Proteomes" id="UP000035159">
    <property type="component" value="Chromosome"/>
</dbReference>
<dbReference type="STRING" id="1330330.IX53_08195"/>
<evidence type="ECO:0000256" key="1">
    <source>
        <dbReference type="ARBA" id="ARBA00044777"/>
    </source>
</evidence>
<dbReference type="OrthoDB" id="9811016at2"/>
<organism evidence="2 3">
    <name type="scientific">Kosmotoga pacifica</name>
    <dbReference type="NCBI Taxonomy" id="1330330"/>
    <lineage>
        <taxon>Bacteria</taxon>
        <taxon>Thermotogati</taxon>
        <taxon>Thermotogota</taxon>
        <taxon>Thermotogae</taxon>
        <taxon>Kosmotogales</taxon>
        <taxon>Kosmotogaceae</taxon>
        <taxon>Kosmotoga</taxon>
    </lineage>
</organism>
<dbReference type="PATRIC" id="fig|1330330.3.peg.1660"/>
<gene>
    <name evidence="2" type="ORF">IX53_08195</name>
</gene>
<dbReference type="EMBL" id="CP011232">
    <property type="protein sequence ID" value="AKI97794.1"/>
    <property type="molecule type" value="Genomic_DNA"/>
</dbReference>